<evidence type="ECO:0000256" key="1">
    <source>
        <dbReference type="SAM" id="MobiDB-lite"/>
    </source>
</evidence>
<organism evidence="3 4">
    <name type="scientific">Rhizobium etli</name>
    <dbReference type="NCBI Taxonomy" id="29449"/>
    <lineage>
        <taxon>Bacteria</taxon>
        <taxon>Pseudomonadati</taxon>
        <taxon>Pseudomonadota</taxon>
        <taxon>Alphaproteobacteria</taxon>
        <taxon>Hyphomicrobiales</taxon>
        <taxon>Rhizobiaceae</taxon>
        <taxon>Rhizobium/Agrobacterium group</taxon>
        <taxon>Rhizobium</taxon>
    </lineage>
</organism>
<protein>
    <submittedName>
        <fullName evidence="3">Uncharacterized protein</fullName>
    </submittedName>
</protein>
<dbReference type="EMBL" id="JACIHU010000017">
    <property type="protein sequence ID" value="MBB4483112.1"/>
    <property type="molecule type" value="Genomic_DNA"/>
</dbReference>
<dbReference type="Proteomes" id="UP000557344">
    <property type="component" value="Unassembled WGS sequence"/>
</dbReference>
<dbReference type="AlphaFoldDB" id="A0A7W7EIP4"/>
<gene>
    <name evidence="2" type="ORF">GGE46_005731</name>
    <name evidence="3" type="ORF">GGE57_005727</name>
</gene>
<evidence type="ECO:0000313" key="3">
    <source>
        <dbReference type="EMBL" id="MBB4538940.1"/>
    </source>
</evidence>
<name>A0A7W7EIP4_RHIET</name>
<dbReference type="EMBL" id="JACIID010000017">
    <property type="protein sequence ID" value="MBB4538940.1"/>
    <property type="molecule type" value="Genomic_DNA"/>
</dbReference>
<dbReference type="RefSeq" id="WP_281421729.1">
    <property type="nucleotide sequence ID" value="NZ_JACIHU010000017.1"/>
</dbReference>
<comment type="caution">
    <text evidence="3">The sequence shown here is derived from an EMBL/GenBank/DDBJ whole genome shotgun (WGS) entry which is preliminary data.</text>
</comment>
<evidence type="ECO:0000313" key="4">
    <source>
        <dbReference type="Proteomes" id="UP000523431"/>
    </source>
</evidence>
<reference evidence="4 5" key="1">
    <citation type="submission" date="2020-08" db="EMBL/GenBank/DDBJ databases">
        <title>Genomic Encyclopedia of Type Strains, Phase IV (KMG-V): Genome sequencing to study the core and pangenomes of soil and plant-associated prokaryotes.</title>
        <authorList>
            <person name="Whitman W."/>
        </authorList>
    </citation>
    <scope>NUCLEOTIDE SEQUENCE [LARGE SCALE GENOMIC DNA]</scope>
    <source>
        <strain evidence="2 5">SEMIA 471</strain>
        <strain evidence="3 4">SEMIA 489</strain>
    </source>
</reference>
<dbReference type="Proteomes" id="UP000523431">
    <property type="component" value="Unassembled WGS sequence"/>
</dbReference>
<accession>A0A7W7EIP4</accession>
<proteinExistence type="predicted"/>
<evidence type="ECO:0000313" key="5">
    <source>
        <dbReference type="Proteomes" id="UP000557344"/>
    </source>
</evidence>
<feature type="compositionally biased region" description="Basic and acidic residues" evidence="1">
    <location>
        <begin position="22"/>
        <end position="34"/>
    </location>
</feature>
<sequence>MIDIIKTAADNQGRTGGSKAKGNGEDRGEDHADFVPKALFLGA</sequence>
<feature type="region of interest" description="Disordered" evidence="1">
    <location>
        <begin position="1"/>
        <end position="35"/>
    </location>
</feature>
<evidence type="ECO:0000313" key="2">
    <source>
        <dbReference type="EMBL" id="MBB4483112.1"/>
    </source>
</evidence>